<dbReference type="AlphaFoldDB" id="A0A9Q0N525"/>
<dbReference type="PANTHER" id="PTHR15976">
    <property type="entry name" value="CONSTITUTIVE COACTIVATOR OF PEROXISOME PROLIFERATOR-ACTIVATED RECEPTOR GAMMA"/>
    <property type="match status" value="1"/>
</dbReference>
<evidence type="ECO:0000313" key="2">
    <source>
        <dbReference type="EMBL" id="KAJ6643625.1"/>
    </source>
</evidence>
<protein>
    <submittedName>
        <fullName evidence="2">Constitutive coactivator of peroxisome proliferator-activated receptor gamma</fullName>
    </submittedName>
</protein>
<dbReference type="InterPro" id="IPR026784">
    <property type="entry name" value="Coact_PPARg"/>
</dbReference>
<reference evidence="2" key="1">
    <citation type="submission" date="2022-07" db="EMBL/GenBank/DDBJ databases">
        <authorList>
            <person name="Trinca V."/>
            <person name="Uliana J.V.C."/>
            <person name="Torres T.T."/>
            <person name="Ward R.J."/>
            <person name="Monesi N."/>
        </authorList>
    </citation>
    <scope>NUCLEOTIDE SEQUENCE</scope>
    <source>
        <strain evidence="2">HSMRA1968</strain>
        <tissue evidence="2">Whole embryos</tissue>
    </source>
</reference>
<name>A0A9Q0N525_9DIPT</name>
<proteinExistence type="inferred from homology"/>
<dbReference type="Gene3D" id="3.40.50.1010">
    <property type="entry name" value="5'-nuclease"/>
    <property type="match status" value="1"/>
</dbReference>
<dbReference type="PANTHER" id="PTHR15976:SF16">
    <property type="entry name" value="ASTEROID DOMAIN-CONTAINING PROTEIN"/>
    <property type="match status" value="1"/>
</dbReference>
<accession>A0A9Q0N525</accession>
<dbReference type="GO" id="GO:0005634">
    <property type="term" value="C:nucleus"/>
    <property type="evidence" value="ECO:0007669"/>
    <property type="project" value="TreeGrafter"/>
</dbReference>
<dbReference type="EMBL" id="WJQU01000002">
    <property type="protein sequence ID" value="KAJ6643625.1"/>
    <property type="molecule type" value="Genomic_DNA"/>
</dbReference>
<dbReference type="InterPro" id="IPR029060">
    <property type="entry name" value="PIN-like_dom_sf"/>
</dbReference>
<sequence>MGIRFLQTFLCNEVPDGYFKVDIGREIHKWKKENSGPAVIVFDVMGMLNIPIQSNSDMVLGGRHHIVLSKYDNFFLKLKLEYGAELVFFCDGRVQKNKNDVWIQRQDEKYAKTLKIFDEIEESKGSLKFVDSMRDDDFPGLTTTIHGLVNVCRRHGEFKLSMNVECDTELSRFATMNNAVAIVADDTDFLIYEGNWKYWSARKLNLLHLTTMEYCRPALRMALGLSQKQLPMFATLAGNDIIRHDFVQPFHRQLRLTRYNRFQKLAQLVRSNNINDVASISRAIFGSTESQFMNLVEESITTYDIYYDHEQGTQEDLLTERSAFETSFFTFLNGSSYYITLMYYDLRRTDFRSYYDVVMPIVKRQIGFVRHHKNEQNYMQTIVMKIDHTQSHQELKIAPEYPKIQLPDLMELTFNTQNESLTTVRFDVLAWIVFGCQEIIQIEQIAPKYMVVVSALKFLLSINEITPTEADAVLLCVHEIHQKTVPLDISRGKVSTRSIVVSHLYSRIHNTILICFKFVGLEKFIDYLVFDGPYFIFLLKSLLSKSEEDYNDAVAGIQEQRKFLLH</sequence>
<dbReference type="Proteomes" id="UP001151699">
    <property type="component" value="Chromosome B"/>
</dbReference>
<evidence type="ECO:0000256" key="1">
    <source>
        <dbReference type="ARBA" id="ARBA00009495"/>
    </source>
</evidence>
<organism evidence="2 3">
    <name type="scientific">Pseudolycoriella hygida</name>
    <dbReference type="NCBI Taxonomy" id="35572"/>
    <lineage>
        <taxon>Eukaryota</taxon>
        <taxon>Metazoa</taxon>
        <taxon>Ecdysozoa</taxon>
        <taxon>Arthropoda</taxon>
        <taxon>Hexapoda</taxon>
        <taxon>Insecta</taxon>
        <taxon>Pterygota</taxon>
        <taxon>Neoptera</taxon>
        <taxon>Endopterygota</taxon>
        <taxon>Diptera</taxon>
        <taxon>Nematocera</taxon>
        <taxon>Sciaroidea</taxon>
        <taxon>Sciaridae</taxon>
        <taxon>Pseudolycoriella</taxon>
    </lineage>
</organism>
<comment type="similarity">
    <text evidence="1">Belongs to the constitutive coactivator of PPAR-gamma family.</text>
</comment>
<keyword evidence="2" id="KW-0675">Receptor</keyword>
<comment type="caution">
    <text evidence="2">The sequence shown here is derived from an EMBL/GenBank/DDBJ whole genome shotgun (WGS) entry which is preliminary data.</text>
</comment>
<dbReference type="SUPFAM" id="SSF88723">
    <property type="entry name" value="PIN domain-like"/>
    <property type="match status" value="1"/>
</dbReference>
<keyword evidence="3" id="KW-1185">Reference proteome</keyword>
<dbReference type="OrthoDB" id="6354174at2759"/>
<evidence type="ECO:0000313" key="3">
    <source>
        <dbReference type="Proteomes" id="UP001151699"/>
    </source>
</evidence>
<gene>
    <name evidence="2" type="primary">FAM120B_0</name>
    <name evidence="2" type="ORF">Bhyg_08588</name>
</gene>